<reference evidence="2 3" key="1">
    <citation type="submission" date="2019-05" db="EMBL/GenBank/DDBJ databases">
        <title>Another draft genome of Portunus trituberculatus and its Hox gene families provides insights of decapod evolution.</title>
        <authorList>
            <person name="Jeong J.-H."/>
            <person name="Song I."/>
            <person name="Kim S."/>
            <person name="Choi T."/>
            <person name="Kim D."/>
            <person name="Ryu S."/>
            <person name="Kim W."/>
        </authorList>
    </citation>
    <scope>NUCLEOTIDE SEQUENCE [LARGE SCALE GENOMIC DNA]</scope>
    <source>
        <tissue evidence="2">Muscle</tissue>
    </source>
</reference>
<sequence>MCLLQVYIVRQDSGVLRPRAGLRLHSSTHNNTTLKIPEGRTLYLQAASEVTSYIPLSLPLSPYPPSPSPSSSFSVITLTSGVKLPRKSQPHSLTNVTVHDALSPVTALLGGASRRQGGEEALRSTAMTSSSRLSVRQLTSP</sequence>
<evidence type="ECO:0000313" key="2">
    <source>
        <dbReference type="EMBL" id="MPC94495.1"/>
    </source>
</evidence>
<organism evidence="2 3">
    <name type="scientific">Portunus trituberculatus</name>
    <name type="common">Swimming crab</name>
    <name type="synonym">Neptunus trituberculatus</name>
    <dbReference type="NCBI Taxonomy" id="210409"/>
    <lineage>
        <taxon>Eukaryota</taxon>
        <taxon>Metazoa</taxon>
        <taxon>Ecdysozoa</taxon>
        <taxon>Arthropoda</taxon>
        <taxon>Crustacea</taxon>
        <taxon>Multicrustacea</taxon>
        <taxon>Malacostraca</taxon>
        <taxon>Eumalacostraca</taxon>
        <taxon>Eucarida</taxon>
        <taxon>Decapoda</taxon>
        <taxon>Pleocyemata</taxon>
        <taxon>Brachyura</taxon>
        <taxon>Eubrachyura</taxon>
        <taxon>Portunoidea</taxon>
        <taxon>Portunidae</taxon>
        <taxon>Portuninae</taxon>
        <taxon>Portunus</taxon>
    </lineage>
</organism>
<proteinExistence type="predicted"/>
<name>A0A5B7JIV4_PORTR</name>
<dbReference type="AlphaFoldDB" id="A0A5B7JIV4"/>
<protein>
    <submittedName>
        <fullName evidence="2">Uncharacterized protein</fullName>
    </submittedName>
</protein>
<keyword evidence="3" id="KW-1185">Reference proteome</keyword>
<feature type="region of interest" description="Disordered" evidence="1">
    <location>
        <begin position="110"/>
        <end position="141"/>
    </location>
</feature>
<feature type="compositionally biased region" description="Polar residues" evidence="1">
    <location>
        <begin position="125"/>
        <end position="141"/>
    </location>
</feature>
<dbReference type="EMBL" id="VSRR010098794">
    <property type="protein sequence ID" value="MPC94495.1"/>
    <property type="molecule type" value="Genomic_DNA"/>
</dbReference>
<gene>
    <name evidence="2" type="ORF">E2C01_089666</name>
</gene>
<accession>A0A5B7JIV4</accession>
<evidence type="ECO:0000256" key="1">
    <source>
        <dbReference type="SAM" id="MobiDB-lite"/>
    </source>
</evidence>
<evidence type="ECO:0000313" key="3">
    <source>
        <dbReference type="Proteomes" id="UP000324222"/>
    </source>
</evidence>
<comment type="caution">
    <text evidence="2">The sequence shown here is derived from an EMBL/GenBank/DDBJ whole genome shotgun (WGS) entry which is preliminary data.</text>
</comment>
<dbReference type="Proteomes" id="UP000324222">
    <property type="component" value="Unassembled WGS sequence"/>
</dbReference>